<organism evidence="3 5">
    <name type="scientific">Acetobacter aceti</name>
    <dbReference type="NCBI Taxonomy" id="435"/>
    <lineage>
        <taxon>Bacteria</taxon>
        <taxon>Pseudomonadati</taxon>
        <taxon>Pseudomonadota</taxon>
        <taxon>Alphaproteobacteria</taxon>
        <taxon>Acetobacterales</taxon>
        <taxon>Acetobacteraceae</taxon>
        <taxon>Acetobacter</taxon>
        <taxon>Acetobacter subgen. Acetobacter</taxon>
    </lineage>
</organism>
<accession>A0A6S6PFX4</accession>
<evidence type="ECO:0000313" key="4">
    <source>
        <dbReference type="EMBL" id="BCI66017.1"/>
    </source>
</evidence>
<proteinExistence type="predicted"/>
<dbReference type="EMBL" id="AP023326">
    <property type="protein sequence ID" value="BCI65876.1"/>
    <property type="molecule type" value="Genomic_DNA"/>
</dbReference>
<sequence>METRLSVRASREELTRWNATAREFGHRTVAGFFRSMMTASPMLQGNKVRLMDELREARQELSRIGNNVNQIAHRLNGGDGFHDASDNLKACLTTVKVIDRIIHDIEK</sequence>
<keyword evidence="1" id="KW-0175">Coiled coil</keyword>
<dbReference type="Proteomes" id="UP000515220">
    <property type="component" value="Chromosome"/>
</dbReference>
<dbReference type="RefSeq" id="WP_180952916.1">
    <property type="nucleotide sequence ID" value="NZ_AP023326.1"/>
</dbReference>
<dbReference type="AlphaFoldDB" id="A0A6S6PFX4"/>
<dbReference type="InterPro" id="IPR008687">
    <property type="entry name" value="MobC"/>
</dbReference>
<gene>
    <name evidence="3" type="ORF">AAJCM20276_05000</name>
    <name evidence="4" type="ORF">AAJCM20276_06410</name>
</gene>
<dbReference type="EMBL" id="AP023326">
    <property type="protein sequence ID" value="BCI66017.1"/>
    <property type="molecule type" value="Genomic_DNA"/>
</dbReference>
<feature type="coiled-coil region" evidence="1">
    <location>
        <begin position="47"/>
        <end position="74"/>
    </location>
</feature>
<evidence type="ECO:0000313" key="3">
    <source>
        <dbReference type="EMBL" id="BCI65876.1"/>
    </source>
</evidence>
<name>A0A6S6PFX4_ACEAC</name>
<evidence type="ECO:0000259" key="2">
    <source>
        <dbReference type="Pfam" id="PF05713"/>
    </source>
</evidence>
<dbReference type="Pfam" id="PF05713">
    <property type="entry name" value="MobC"/>
    <property type="match status" value="1"/>
</dbReference>
<evidence type="ECO:0000256" key="1">
    <source>
        <dbReference type="SAM" id="Coils"/>
    </source>
</evidence>
<protein>
    <recommendedName>
        <fullName evidence="2">Bacterial mobilisation domain-containing protein</fullName>
    </recommendedName>
</protein>
<feature type="domain" description="Bacterial mobilisation" evidence="2">
    <location>
        <begin position="60"/>
        <end position="95"/>
    </location>
</feature>
<reference evidence="3 5" key="1">
    <citation type="submission" date="2020-07" db="EMBL/GenBank/DDBJ databases">
        <title>Complete Genome Sequence of an acetic acid bacterium, Acetobacter aceti JCM20276.</title>
        <authorList>
            <person name="Hirose Y."/>
            <person name="Mihara H."/>
        </authorList>
    </citation>
    <scope>NUCLEOTIDE SEQUENCE [LARGE SCALE GENOMIC DNA]</scope>
    <source>
        <strain evidence="3 5">JCM20276</strain>
    </source>
</reference>
<evidence type="ECO:0000313" key="5">
    <source>
        <dbReference type="Proteomes" id="UP000515220"/>
    </source>
</evidence>